<evidence type="ECO:0000256" key="3">
    <source>
        <dbReference type="ARBA" id="ARBA00022729"/>
    </source>
</evidence>
<dbReference type="Proteomes" id="UP000282211">
    <property type="component" value="Unassembled WGS sequence"/>
</dbReference>
<dbReference type="EMBL" id="RBII01000002">
    <property type="protein sequence ID" value="RKQ68898.1"/>
    <property type="molecule type" value="Genomic_DNA"/>
</dbReference>
<protein>
    <submittedName>
        <fullName evidence="7">Entericidin A</fullName>
    </submittedName>
</protein>
<reference evidence="7 8" key="1">
    <citation type="submission" date="2018-10" db="EMBL/GenBank/DDBJ databases">
        <title>Genomic Encyclopedia of Type Strains, Phase IV (KMG-IV): sequencing the most valuable type-strain genomes for metagenomic binning, comparative biology and taxonomic classification.</title>
        <authorList>
            <person name="Goeker M."/>
        </authorList>
    </citation>
    <scope>NUCLEOTIDE SEQUENCE [LARGE SCALE GENOMIC DNA]</scope>
    <source>
        <strain evidence="7 8">DSM 22008</strain>
    </source>
</reference>
<dbReference type="RefSeq" id="WP_121100686.1">
    <property type="nucleotide sequence ID" value="NZ_RBII01000002.1"/>
</dbReference>
<keyword evidence="6" id="KW-0449">Lipoprotein</keyword>
<keyword evidence="2" id="KW-1003">Cell membrane</keyword>
<organism evidence="7 8">
    <name type="scientific">Litorimonas taeanensis</name>
    <dbReference type="NCBI Taxonomy" id="568099"/>
    <lineage>
        <taxon>Bacteria</taxon>
        <taxon>Pseudomonadati</taxon>
        <taxon>Pseudomonadota</taxon>
        <taxon>Alphaproteobacteria</taxon>
        <taxon>Maricaulales</taxon>
        <taxon>Robiginitomaculaceae</taxon>
    </lineage>
</organism>
<keyword evidence="8" id="KW-1185">Reference proteome</keyword>
<comment type="similarity">
    <text evidence="1">Belongs to the EcnA/EcnB lipoprotein family.</text>
</comment>
<evidence type="ECO:0000313" key="7">
    <source>
        <dbReference type="EMBL" id="RKQ68898.1"/>
    </source>
</evidence>
<name>A0A420WD42_9PROT</name>
<gene>
    <name evidence="7" type="ORF">DES40_1673</name>
</gene>
<sequence>MEHLNAKNFLATLVALGAFSLTACNTVEGVGQDLESAGDKAEEVTRN</sequence>
<comment type="caution">
    <text evidence="7">The sequence shown here is derived from an EMBL/GenBank/DDBJ whole genome shotgun (WGS) entry which is preliminary data.</text>
</comment>
<dbReference type="OrthoDB" id="7363288at2"/>
<proteinExistence type="inferred from homology"/>
<dbReference type="GO" id="GO:0009636">
    <property type="term" value="P:response to toxic substance"/>
    <property type="evidence" value="ECO:0007669"/>
    <property type="project" value="InterPro"/>
</dbReference>
<keyword evidence="4" id="KW-0472">Membrane</keyword>
<dbReference type="InParanoid" id="A0A420WD42"/>
<evidence type="ECO:0000256" key="2">
    <source>
        <dbReference type="ARBA" id="ARBA00022475"/>
    </source>
</evidence>
<dbReference type="Pfam" id="PF08085">
    <property type="entry name" value="Entericidin"/>
    <property type="match status" value="1"/>
</dbReference>
<evidence type="ECO:0000256" key="1">
    <source>
        <dbReference type="ARBA" id="ARBA00010296"/>
    </source>
</evidence>
<keyword evidence="3" id="KW-0732">Signal</keyword>
<evidence type="ECO:0000256" key="6">
    <source>
        <dbReference type="ARBA" id="ARBA00023288"/>
    </source>
</evidence>
<evidence type="ECO:0000313" key="8">
    <source>
        <dbReference type="Proteomes" id="UP000282211"/>
    </source>
</evidence>
<dbReference type="InterPro" id="IPR012556">
    <property type="entry name" value="Entericidin"/>
</dbReference>
<accession>A0A420WD42</accession>
<dbReference type="GO" id="GO:0016020">
    <property type="term" value="C:membrane"/>
    <property type="evidence" value="ECO:0007669"/>
    <property type="project" value="InterPro"/>
</dbReference>
<keyword evidence="5" id="KW-0564">Palmitate</keyword>
<dbReference type="PROSITE" id="PS51257">
    <property type="entry name" value="PROKAR_LIPOPROTEIN"/>
    <property type="match status" value="1"/>
</dbReference>
<evidence type="ECO:0000256" key="4">
    <source>
        <dbReference type="ARBA" id="ARBA00023136"/>
    </source>
</evidence>
<evidence type="ECO:0000256" key="5">
    <source>
        <dbReference type="ARBA" id="ARBA00023139"/>
    </source>
</evidence>
<dbReference type="AlphaFoldDB" id="A0A420WD42"/>